<keyword evidence="2" id="KW-1185">Reference proteome</keyword>
<dbReference type="EMBL" id="CM042883">
    <property type="protein sequence ID" value="KAI4378104.1"/>
    <property type="molecule type" value="Genomic_DNA"/>
</dbReference>
<reference evidence="2" key="1">
    <citation type="journal article" date="2023" name="Front. Plant Sci.">
        <title>Chromosomal-level genome assembly of Melastoma candidum provides insights into trichome evolution.</title>
        <authorList>
            <person name="Zhong Y."/>
            <person name="Wu W."/>
            <person name="Sun C."/>
            <person name="Zou P."/>
            <person name="Liu Y."/>
            <person name="Dai S."/>
            <person name="Zhou R."/>
        </authorList>
    </citation>
    <scope>NUCLEOTIDE SEQUENCE [LARGE SCALE GENOMIC DNA]</scope>
</reference>
<protein>
    <submittedName>
        <fullName evidence="1">Uncharacterized protein</fullName>
    </submittedName>
</protein>
<evidence type="ECO:0000313" key="2">
    <source>
        <dbReference type="Proteomes" id="UP001057402"/>
    </source>
</evidence>
<organism evidence="1 2">
    <name type="scientific">Melastoma candidum</name>
    <dbReference type="NCBI Taxonomy" id="119954"/>
    <lineage>
        <taxon>Eukaryota</taxon>
        <taxon>Viridiplantae</taxon>
        <taxon>Streptophyta</taxon>
        <taxon>Embryophyta</taxon>
        <taxon>Tracheophyta</taxon>
        <taxon>Spermatophyta</taxon>
        <taxon>Magnoliopsida</taxon>
        <taxon>eudicotyledons</taxon>
        <taxon>Gunneridae</taxon>
        <taxon>Pentapetalae</taxon>
        <taxon>rosids</taxon>
        <taxon>malvids</taxon>
        <taxon>Myrtales</taxon>
        <taxon>Melastomataceae</taxon>
        <taxon>Melastomatoideae</taxon>
        <taxon>Melastomateae</taxon>
        <taxon>Melastoma</taxon>
    </lineage>
</organism>
<gene>
    <name evidence="1" type="ORF">MLD38_015635</name>
</gene>
<name>A0ACB9RGW6_9MYRT</name>
<dbReference type="Proteomes" id="UP001057402">
    <property type="component" value="Chromosome 4"/>
</dbReference>
<evidence type="ECO:0000313" key="1">
    <source>
        <dbReference type="EMBL" id="KAI4378104.1"/>
    </source>
</evidence>
<comment type="caution">
    <text evidence="1">The sequence shown here is derived from an EMBL/GenBank/DDBJ whole genome shotgun (WGS) entry which is preliminary data.</text>
</comment>
<sequence>MTTESAFLPRAGLLLISTLFLGSLSPLAFAAAPGRVINHGGPVLHGNINLGIVWYGPFGRVHKSTIGSFIKSLNFRSRGAHLEPQVSTWWNVVESYQSSARSSPPIHVQVVRQVTDQSFSVGKVLTKDFFLPLIQQATGGDPNVIPVIFAHRDVTVMGLCTGMCYNHGVIGTQPYIVVGDPTTECPGACAWPFYRSDYGPEGVILQPPNGNVAADSMVVNFASALAATVTNPFGTGYFYGFPMKATEATMACPNMFGKGAFPGYTGRVRVDPKDGGGFNVRGFRGRRFLLPAIWNPRTASCWTPL</sequence>
<proteinExistence type="predicted"/>
<accession>A0ACB9RGW6</accession>